<dbReference type="Gene3D" id="2.70.70.10">
    <property type="entry name" value="Glucose Permease (Domain IIA)"/>
    <property type="match status" value="1"/>
</dbReference>
<dbReference type="GO" id="GO:0046872">
    <property type="term" value="F:metal ion binding"/>
    <property type="evidence" value="ECO:0007669"/>
    <property type="project" value="UniProtKB-KW"/>
</dbReference>
<dbReference type="GO" id="GO:0006508">
    <property type="term" value="P:proteolysis"/>
    <property type="evidence" value="ECO:0007669"/>
    <property type="project" value="UniProtKB-KW"/>
</dbReference>
<evidence type="ECO:0000313" key="10">
    <source>
        <dbReference type="EMBL" id="PRD58891.1"/>
    </source>
</evidence>
<feature type="domain" description="M23ase beta-sheet core" evidence="9">
    <location>
        <begin position="316"/>
        <end position="410"/>
    </location>
</feature>
<keyword evidence="8" id="KW-0812">Transmembrane</keyword>
<dbReference type="InterPro" id="IPR016047">
    <property type="entry name" value="M23ase_b-sheet_dom"/>
</dbReference>
<dbReference type="Pfam" id="PF01551">
    <property type="entry name" value="Peptidase_M23"/>
    <property type="match status" value="1"/>
</dbReference>
<evidence type="ECO:0000256" key="4">
    <source>
        <dbReference type="ARBA" id="ARBA00022801"/>
    </source>
</evidence>
<evidence type="ECO:0000256" key="5">
    <source>
        <dbReference type="ARBA" id="ARBA00022833"/>
    </source>
</evidence>
<reference evidence="10 11" key="1">
    <citation type="submission" date="2018-02" db="EMBL/GenBank/DDBJ databases">
        <title>The draft genome of Phyllobacterium myrsinacearum DSM5892.</title>
        <authorList>
            <person name="Li L."/>
            <person name="Liu L."/>
            <person name="Zhang X."/>
            <person name="Wang T."/>
        </authorList>
    </citation>
    <scope>NUCLEOTIDE SEQUENCE [LARGE SCALE GENOMIC DNA]</scope>
    <source>
        <strain evidence="10 11">DSM 5892</strain>
    </source>
</reference>
<protein>
    <submittedName>
        <fullName evidence="10">Peptidase</fullName>
    </submittedName>
</protein>
<evidence type="ECO:0000256" key="1">
    <source>
        <dbReference type="ARBA" id="ARBA00001947"/>
    </source>
</evidence>
<name>A0A2S9JZX6_9HYPH</name>
<evidence type="ECO:0000259" key="9">
    <source>
        <dbReference type="Pfam" id="PF01551"/>
    </source>
</evidence>
<evidence type="ECO:0000256" key="7">
    <source>
        <dbReference type="SAM" id="MobiDB-lite"/>
    </source>
</evidence>
<comment type="caution">
    <text evidence="10">The sequence shown here is derived from an EMBL/GenBank/DDBJ whole genome shotgun (WGS) entry which is preliminary data.</text>
</comment>
<dbReference type="Proteomes" id="UP000238563">
    <property type="component" value="Unassembled WGS sequence"/>
</dbReference>
<gene>
    <name evidence="10" type="ORF">C5750_04605</name>
</gene>
<dbReference type="PANTHER" id="PTHR21666">
    <property type="entry name" value="PEPTIDASE-RELATED"/>
    <property type="match status" value="1"/>
</dbReference>
<dbReference type="FunFam" id="2.70.70.10:FF:000006">
    <property type="entry name" value="M23 family peptidase"/>
    <property type="match status" value="1"/>
</dbReference>
<organism evidence="10 11">
    <name type="scientific">Phyllobacterium myrsinacearum</name>
    <dbReference type="NCBI Taxonomy" id="28101"/>
    <lineage>
        <taxon>Bacteria</taxon>
        <taxon>Pseudomonadati</taxon>
        <taxon>Pseudomonadota</taxon>
        <taxon>Alphaproteobacteria</taxon>
        <taxon>Hyphomicrobiales</taxon>
        <taxon>Phyllobacteriaceae</taxon>
        <taxon>Phyllobacterium</taxon>
    </lineage>
</organism>
<dbReference type="CDD" id="cd12797">
    <property type="entry name" value="M23_peptidase"/>
    <property type="match status" value="1"/>
</dbReference>
<dbReference type="SUPFAM" id="SSF51261">
    <property type="entry name" value="Duplicated hybrid motif"/>
    <property type="match status" value="1"/>
</dbReference>
<keyword evidence="2" id="KW-0645">Protease</keyword>
<proteinExistence type="predicted"/>
<dbReference type="GO" id="GO:0004222">
    <property type="term" value="F:metalloendopeptidase activity"/>
    <property type="evidence" value="ECO:0007669"/>
    <property type="project" value="TreeGrafter"/>
</dbReference>
<evidence type="ECO:0000256" key="6">
    <source>
        <dbReference type="ARBA" id="ARBA00023049"/>
    </source>
</evidence>
<keyword evidence="11" id="KW-1185">Reference proteome</keyword>
<dbReference type="EMBL" id="PVBT01000001">
    <property type="protein sequence ID" value="PRD58891.1"/>
    <property type="molecule type" value="Genomic_DNA"/>
</dbReference>
<evidence type="ECO:0000256" key="3">
    <source>
        <dbReference type="ARBA" id="ARBA00022723"/>
    </source>
</evidence>
<keyword evidence="8" id="KW-0472">Membrane</keyword>
<dbReference type="PANTHER" id="PTHR21666:SF288">
    <property type="entry name" value="CELL DIVISION PROTEIN YTFB"/>
    <property type="match status" value="1"/>
</dbReference>
<feature type="region of interest" description="Disordered" evidence="7">
    <location>
        <begin position="138"/>
        <end position="194"/>
    </location>
</feature>
<feature type="compositionally biased region" description="Basic and acidic residues" evidence="7">
    <location>
        <begin position="183"/>
        <end position="194"/>
    </location>
</feature>
<sequence length="424" mass="45438">MKKAKHSPIFSNQQEPHTIIIARGETIRHFTLRPWAAILGGTLAFALAGTYLIATSYLVFRDDLINGSVARQARLQQAYEDRIASLRTQLDQVTSRQLLDQQAMEGKVAELIQRQKSLTERHAKLAPMLERAEHAGAAIPPEADSNAPMDSNGQDIVRSNDDDAFYGIDPIITGPTSVTHKPAPRDDRPRKSVDKAELLLKSVTTSLTDIEARQIAQMQALSNTAYENADKIMEALAATGVKPVLDDKSDTGGPFIPAGSVAPFDAKLNDLDQALERLEGAKALAKSIPISNPVPGMPVSSTFGVRKDPIIGSMAFHSGIDFRAMSGSSVRATANGTVTEAGYNGGYGNMVEVDHGNGLSTRYGHMSQILVTPGQKIKIGDVVGKVGSTGRSTGPHLHYEVRRNGSAVNPAGFLTIGREVAAEL</sequence>
<feature type="transmembrane region" description="Helical" evidence="8">
    <location>
        <begin position="35"/>
        <end position="60"/>
    </location>
</feature>
<keyword evidence="3" id="KW-0479">Metal-binding</keyword>
<dbReference type="OrthoDB" id="9805070at2"/>
<evidence type="ECO:0000256" key="2">
    <source>
        <dbReference type="ARBA" id="ARBA00022670"/>
    </source>
</evidence>
<comment type="cofactor">
    <cofactor evidence="1">
        <name>Zn(2+)</name>
        <dbReference type="ChEBI" id="CHEBI:29105"/>
    </cofactor>
</comment>
<keyword evidence="4" id="KW-0378">Hydrolase</keyword>
<dbReference type="InterPro" id="IPR011055">
    <property type="entry name" value="Dup_hybrid_motif"/>
</dbReference>
<evidence type="ECO:0000256" key="8">
    <source>
        <dbReference type="SAM" id="Phobius"/>
    </source>
</evidence>
<evidence type="ECO:0000313" key="11">
    <source>
        <dbReference type="Proteomes" id="UP000238563"/>
    </source>
</evidence>
<dbReference type="InterPro" id="IPR050570">
    <property type="entry name" value="Cell_wall_metabolism_enzyme"/>
</dbReference>
<keyword evidence="8" id="KW-1133">Transmembrane helix</keyword>
<keyword evidence="6" id="KW-0482">Metalloprotease</keyword>
<dbReference type="AlphaFoldDB" id="A0A2S9JZX6"/>
<keyword evidence="5" id="KW-0862">Zinc</keyword>
<accession>A0A2S9JZX6</accession>